<protein>
    <submittedName>
        <fullName evidence="2">Uncharacterized protein</fullName>
    </submittedName>
</protein>
<name>A0A1I7W687_HETBA</name>
<sequence length="35" mass="4253">MFLKLIPYHFMLRLFRNAFLANSFVVDDYCCDHPD</sequence>
<dbReference type="WBParaSite" id="Hba_00134">
    <property type="protein sequence ID" value="Hba_00134"/>
    <property type="gene ID" value="Hba_00134"/>
</dbReference>
<reference evidence="2" key="1">
    <citation type="submission" date="2016-11" db="UniProtKB">
        <authorList>
            <consortium name="WormBaseParasite"/>
        </authorList>
    </citation>
    <scope>IDENTIFICATION</scope>
</reference>
<keyword evidence="1" id="KW-1185">Reference proteome</keyword>
<organism evidence="1 2">
    <name type="scientific">Heterorhabditis bacteriophora</name>
    <name type="common">Entomopathogenic nematode worm</name>
    <dbReference type="NCBI Taxonomy" id="37862"/>
    <lineage>
        <taxon>Eukaryota</taxon>
        <taxon>Metazoa</taxon>
        <taxon>Ecdysozoa</taxon>
        <taxon>Nematoda</taxon>
        <taxon>Chromadorea</taxon>
        <taxon>Rhabditida</taxon>
        <taxon>Rhabditina</taxon>
        <taxon>Rhabditomorpha</taxon>
        <taxon>Strongyloidea</taxon>
        <taxon>Heterorhabditidae</taxon>
        <taxon>Heterorhabditis</taxon>
    </lineage>
</organism>
<dbReference type="AlphaFoldDB" id="A0A1I7W687"/>
<accession>A0A1I7W687</accession>
<evidence type="ECO:0000313" key="2">
    <source>
        <dbReference type="WBParaSite" id="Hba_00134"/>
    </source>
</evidence>
<evidence type="ECO:0000313" key="1">
    <source>
        <dbReference type="Proteomes" id="UP000095283"/>
    </source>
</evidence>
<proteinExistence type="predicted"/>
<dbReference type="Proteomes" id="UP000095283">
    <property type="component" value="Unplaced"/>
</dbReference>